<proteinExistence type="predicted"/>
<reference evidence="2 3" key="1">
    <citation type="journal article" date="2019" name="Nat. Med.">
        <title>A library of human gut bacterial isolates paired with longitudinal multiomics data enables mechanistic microbiome research.</title>
        <authorList>
            <person name="Poyet M."/>
            <person name="Groussin M."/>
            <person name="Gibbons S.M."/>
            <person name="Avila-Pacheco J."/>
            <person name="Jiang X."/>
            <person name="Kearney S.M."/>
            <person name="Perrotta A.R."/>
            <person name="Berdy B."/>
            <person name="Zhao S."/>
            <person name="Lieberman T.D."/>
            <person name="Swanson P.K."/>
            <person name="Smith M."/>
            <person name="Roesemann S."/>
            <person name="Alexander J.E."/>
            <person name="Rich S.A."/>
            <person name="Livny J."/>
            <person name="Vlamakis H."/>
            <person name="Clish C."/>
            <person name="Bullock K."/>
            <person name="Deik A."/>
            <person name="Scott J."/>
            <person name="Pierce K.A."/>
            <person name="Xavier R.J."/>
            <person name="Alm E.J."/>
        </authorList>
    </citation>
    <scope>NUCLEOTIDE SEQUENCE [LARGE SCALE GENOMIC DNA]</scope>
    <source>
        <strain evidence="2 3">BIOML-A25</strain>
    </source>
</reference>
<evidence type="ECO:0000256" key="1">
    <source>
        <dbReference type="SAM" id="SignalP"/>
    </source>
</evidence>
<dbReference type="AlphaFoldDB" id="A0A6L3IRX9"/>
<evidence type="ECO:0000313" key="3">
    <source>
        <dbReference type="Proteomes" id="UP000481700"/>
    </source>
</evidence>
<name>A0A6L3IRX9_9BACT</name>
<feature type="signal peptide" evidence="1">
    <location>
        <begin position="1"/>
        <end position="19"/>
    </location>
</feature>
<organism evidence="2 3">
    <name type="scientific">Phocaeicola dorei</name>
    <dbReference type="NCBI Taxonomy" id="357276"/>
    <lineage>
        <taxon>Bacteria</taxon>
        <taxon>Pseudomonadati</taxon>
        <taxon>Bacteroidota</taxon>
        <taxon>Bacteroidia</taxon>
        <taxon>Bacteroidales</taxon>
        <taxon>Bacteroidaceae</taxon>
        <taxon>Phocaeicola</taxon>
    </lineage>
</organism>
<dbReference type="EMBL" id="VVZV01000011">
    <property type="protein sequence ID" value="KAA5319299.1"/>
    <property type="molecule type" value="Genomic_DNA"/>
</dbReference>
<dbReference type="Gene3D" id="2.115.10.20">
    <property type="entry name" value="Glycosyl hydrolase domain, family 43"/>
    <property type="match status" value="2"/>
</dbReference>
<keyword evidence="1" id="KW-0732">Signal</keyword>
<dbReference type="RefSeq" id="WP_117543014.1">
    <property type="nucleotide sequence ID" value="NZ_JAQERG010000003.1"/>
</dbReference>
<dbReference type="InterPro" id="IPR023296">
    <property type="entry name" value="Glyco_hydro_beta-prop_sf"/>
</dbReference>
<protein>
    <submittedName>
        <fullName evidence="2">Glycosylase</fullName>
    </submittedName>
</protein>
<feature type="chain" id="PRO_5030157961" evidence="1">
    <location>
        <begin position="20"/>
        <end position="375"/>
    </location>
</feature>
<sequence length="375" mass="43779">MKKLFFILLFIIMLLPSMAQQKNVIPEKVMKQIYEEVKTPYKYGMVVVPTDNKHLIDCPTIFRIKGKWYMSYIVYDGQQNKGGRGYETHLAVSDDLLNWKKMGHILSFPDANSKRWDKNQRAGYIALIDYKWGGSYEPEKFDGKYWMSYFGGEISGYERGCLQIGTAYTIGDITKAHEWQVFDKPVLSPRDSSAAWWEKITQYKSFVIKDKKKKMGFPFVMFYNAAGVNPKNNIKAERIGIALSNDMIHWHRYVNNPVIDHNEGITGDGVIQKIDDVYVMFYFGAFWKKRKYGAFNTFACSYDLVHWTKWEGEDLVFPSEEYDRRYAHKSYVIKWNGIVYHFYCAVNENKQRGIALATSQNLGKSSISFPIFEKN</sequence>
<evidence type="ECO:0000313" key="2">
    <source>
        <dbReference type="EMBL" id="KAA5319299.1"/>
    </source>
</evidence>
<dbReference type="SUPFAM" id="SSF75005">
    <property type="entry name" value="Arabinanase/levansucrase/invertase"/>
    <property type="match status" value="2"/>
</dbReference>
<comment type="caution">
    <text evidence="2">The sequence shown here is derived from an EMBL/GenBank/DDBJ whole genome shotgun (WGS) entry which is preliminary data.</text>
</comment>
<dbReference type="Proteomes" id="UP000481700">
    <property type="component" value="Unassembled WGS sequence"/>
</dbReference>
<accession>A0A6L3IRX9</accession>
<gene>
    <name evidence="2" type="ORF">F2Z07_11495</name>
</gene>